<dbReference type="Proteomes" id="UP000193623">
    <property type="component" value="Unassembled WGS sequence"/>
</dbReference>
<accession>A0A1Y5RRC5</accession>
<dbReference type="EMBL" id="FWFT01000001">
    <property type="protein sequence ID" value="SLN23430.1"/>
    <property type="molecule type" value="Genomic_DNA"/>
</dbReference>
<keyword evidence="1" id="KW-0472">Membrane</keyword>
<evidence type="ECO:0000313" key="3">
    <source>
        <dbReference type="Proteomes" id="UP000193623"/>
    </source>
</evidence>
<organism evidence="2 3">
    <name type="scientific">Pseudooctadecabacter jejudonensis</name>
    <dbReference type="NCBI Taxonomy" id="1391910"/>
    <lineage>
        <taxon>Bacteria</taxon>
        <taxon>Pseudomonadati</taxon>
        <taxon>Pseudomonadota</taxon>
        <taxon>Alphaproteobacteria</taxon>
        <taxon>Rhodobacterales</taxon>
        <taxon>Paracoccaceae</taxon>
        <taxon>Pseudooctadecabacter</taxon>
    </lineage>
</organism>
<keyword evidence="1" id="KW-1133">Transmembrane helix</keyword>
<reference evidence="2 3" key="1">
    <citation type="submission" date="2017-03" db="EMBL/GenBank/DDBJ databases">
        <authorList>
            <person name="Afonso C.L."/>
            <person name="Miller P.J."/>
            <person name="Scott M.A."/>
            <person name="Spackman E."/>
            <person name="Goraichik I."/>
            <person name="Dimitrov K.M."/>
            <person name="Suarez D.L."/>
            <person name="Swayne D.E."/>
        </authorList>
    </citation>
    <scope>NUCLEOTIDE SEQUENCE [LARGE SCALE GENOMIC DNA]</scope>
    <source>
        <strain evidence="2 3">CECT 8397</strain>
    </source>
</reference>
<keyword evidence="1" id="KW-0812">Transmembrane</keyword>
<evidence type="ECO:0000313" key="2">
    <source>
        <dbReference type="EMBL" id="SLN23430.1"/>
    </source>
</evidence>
<dbReference type="RefSeq" id="WP_159453090.1">
    <property type="nucleotide sequence ID" value="NZ_FWFT01000001.1"/>
</dbReference>
<protein>
    <submittedName>
        <fullName evidence="2">Uncharacterized protein</fullName>
    </submittedName>
</protein>
<feature type="transmembrane region" description="Helical" evidence="1">
    <location>
        <begin position="6"/>
        <end position="24"/>
    </location>
</feature>
<dbReference type="AlphaFoldDB" id="A0A1Y5RRC5"/>
<gene>
    <name evidence="2" type="ORF">PSJ8397_00992</name>
</gene>
<evidence type="ECO:0000256" key="1">
    <source>
        <dbReference type="SAM" id="Phobius"/>
    </source>
</evidence>
<name>A0A1Y5RRC5_9RHOB</name>
<sequence length="56" mass="5801">MMSLVVLLSGVCIVCLGLLIATCMRRIPLSRSVQNALCQIILVCVGVIAIAATSGL</sequence>
<keyword evidence="3" id="KW-1185">Reference proteome</keyword>
<proteinExistence type="predicted"/>
<feature type="transmembrane region" description="Helical" evidence="1">
    <location>
        <begin position="36"/>
        <end position="55"/>
    </location>
</feature>